<dbReference type="SUPFAM" id="SSF56176">
    <property type="entry name" value="FAD-binding/transporter-associated domain-like"/>
    <property type="match status" value="1"/>
</dbReference>
<dbReference type="InterPro" id="IPR036318">
    <property type="entry name" value="FAD-bd_PCMH-like_sf"/>
</dbReference>
<dbReference type="Proteomes" id="UP000001700">
    <property type="component" value="Chromosome"/>
</dbReference>
<evidence type="ECO:0000259" key="8">
    <source>
        <dbReference type="PROSITE" id="PS51371"/>
    </source>
</evidence>
<evidence type="ECO:0000256" key="6">
    <source>
        <dbReference type="PROSITE-ProRule" id="PRU00703"/>
    </source>
</evidence>
<name>D4G8Z7_RIEPU</name>
<organism evidence="9 10">
    <name type="scientific">Riesia pediculicola (strain USDA)</name>
    <dbReference type="NCBI Taxonomy" id="515618"/>
    <lineage>
        <taxon>Bacteria</taxon>
        <taxon>Pseudomonadati</taxon>
        <taxon>Pseudomonadota</taxon>
        <taxon>Gammaproteobacteria</taxon>
        <taxon>Enterobacterales</taxon>
        <taxon>Enterobacteriaceae</taxon>
        <taxon>Candidatus Riesia</taxon>
    </lineage>
</organism>
<dbReference type="Pfam" id="PF00571">
    <property type="entry name" value="CBS"/>
    <property type="match status" value="2"/>
</dbReference>
<keyword evidence="7" id="KW-0472">Membrane</keyword>
<dbReference type="Gene3D" id="3.30.465.10">
    <property type="match status" value="1"/>
</dbReference>
<proteinExistence type="inferred from homology"/>
<dbReference type="PANTHER" id="PTHR22777:SF30">
    <property type="entry name" value="UPF0053 PROTEIN YEGH"/>
    <property type="match status" value="1"/>
</dbReference>
<feature type="transmembrane region" description="Helical" evidence="7">
    <location>
        <begin position="162"/>
        <end position="180"/>
    </location>
</feature>
<evidence type="ECO:0000256" key="1">
    <source>
        <dbReference type="ARBA" id="ARBA00004651"/>
    </source>
</evidence>
<keyword evidence="4" id="KW-0677">Repeat</keyword>
<evidence type="ECO:0000313" key="9">
    <source>
        <dbReference type="EMBL" id="ADD79619.1"/>
    </source>
</evidence>
<feature type="transmembrane region" description="Helical" evidence="7">
    <location>
        <begin position="133"/>
        <end position="156"/>
    </location>
</feature>
<dbReference type="InterPro" id="IPR044751">
    <property type="entry name" value="Ion_transp-like_CBS"/>
</dbReference>
<dbReference type="InterPro" id="IPR005496">
    <property type="entry name" value="Integral_membrane_TerC"/>
</dbReference>
<evidence type="ECO:0000256" key="7">
    <source>
        <dbReference type="SAM" id="Phobius"/>
    </source>
</evidence>
<dbReference type="GO" id="GO:0005886">
    <property type="term" value="C:plasma membrane"/>
    <property type="evidence" value="ECO:0007669"/>
    <property type="project" value="UniProtKB-SubCell"/>
</dbReference>
<dbReference type="PANTHER" id="PTHR22777">
    <property type="entry name" value="HEMOLYSIN-RELATED"/>
    <property type="match status" value="1"/>
</dbReference>
<dbReference type="PROSITE" id="PS51371">
    <property type="entry name" value="CBS"/>
    <property type="match status" value="2"/>
</dbReference>
<dbReference type="SMART" id="SM00116">
    <property type="entry name" value="CBS"/>
    <property type="match status" value="2"/>
</dbReference>
<dbReference type="InterPro" id="IPR005170">
    <property type="entry name" value="Transptr-assoc_dom"/>
</dbReference>
<dbReference type="Pfam" id="PF03471">
    <property type="entry name" value="CorC_HlyC"/>
    <property type="match status" value="1"/>
</dbReference>
<dbReference type="SUPFAM" id="SSF54631">
    <property type="entry name" value="CBS-domain pair"/>
    <property type="match status" value="1"/>
</dbReference>
<dbReference type="eggNOG" id="COG1253">
    <property type="taxonomic scope" value="Bacteria"/>
</dbReference>
<dbReference type="EMBL" id="CP001085">
    <property type="protein sequence ID" value="ADD79619.1"/>
    <property type="molecule type" value="Genomic_DNA"/>
</dbReference>
<feature type="domain" description="CBS" evidence="8">
    <location>
        <begin position="312"/>
        <end position="374"/>
    </location>
</feature>
<feature type="transmembrane region" description="Helical" evidence="7">
    <location>
        <begin position="222"/>
        <end position="241"/>
    </location>
</feature>
<dbReference type="GO" id="GO:0050660">
    <property type="term" value="F:flavin adenine dinucleotide binding"/>
    <property type="evidence" value="ECO:0007669"/>
    <property type="project" value="InterPro"/>
</dbReference>
<dbReference type="KEGG" id="rip:RIEPE_0573"/>
<keyword evidence="10" id="KW-1185">Reference proteome</keyword>
<feature type="transmembrane region" description="Helical" evidence="7">
    <location>
        <begin position="51"/>
        <end position="74"/>
    </location>
</feature>
<dbReference type="AlphaFoldDB" id="D4G8Z7"/>
<evidence type="ECO:0000256" key="2">
    <source>
        <dbReference type="ARBA" id="ARBA00006337"/>
    </source>
</evidence>
<dbReference type="InterPro" id="IPR016169">
    <property type="entry name" value="FAD-bd_PCMH_sub2"/>
</dbReference>
<dbReference type="RefSeq" id="WP_013087606.1">
    <property type="nucleotide sequence ID" value="NC_014109.1"/>
</dbReference>
<gene>
    <name evidence="9" type="ordered locus">RIEPE_0573</name>
</gene>
<dbReference type="Pfam" id="PF03741">
    <property type="entry name" value="TerC"/>
    <property type="match status" value="1"/>
</dbReference>
<dbReference type="InterPro" id="IPR000644">
    <property type="entry name" value="CBS_dom"/>
</dbReference>
<dbReference type="Gene3D" id="3.10.580.10">
    <property type="entry name" value="CBS-domain"/>
    <property type="match status" value="1"/>
</dbReference>
<keyword evidence="5 6" id="KW-0129">CBS domain</keyword>
<feature type="domain" description="CBS" evidence="8">
    <location>
        <begin position="377"/>
        <end position="433"/>
    </location>
</feature>
<comment type="subcellular location">
    <subcellularLocation>
        <location evidence="1">Cell membrane</location>
        <topology evidence="1">Multi-pass membrane protein</topology>
    </subcellularLocation>
</comment>
<dbReference type="CDD" id="cd04590">
    <property type="entry name" value="CBS_pair_CorC_HlyC_assoc"/>
    <property type="match status" value="1"/>
</dbReference>
<dbReference type="HOGENOM" id="CLU_015237_2_0_6"/>
<protein>
    <submittedName>
        <fullName evidence="9">Integral membrane protein TerC family</fullName>
    </submittedName>
</protein>
<sequence>MIEKIIWYLYDPILWIGLLNLIIIEIILGVDNLIFITILSEKLSEKRNQAITIGLISALLIRISLLFSLNYLISLKERNIVLFGFLFSIKDILILFGGLFLIFKSTIELHERLEGKDLQKKNQKYDEGKTAKYWYTVIQIIMLDTIFSVDSIITAIGIIDHIKIVIIAITISTLLMIIASKQLTKLVHNHPTIVILCLSFLLMIGFSLFLEGFGYSIPKGYLYFSVSFSILIEILNHFAILNRRKILKSKKSIRERTAEAILRILEGKHDSIELDKETLDLTHDTKNIFNHQEKQMVVRLLGFSQRSVNSVMTSRHDIKYVNIDQSKEEIVEIIEKYHPNHLIVIDKSVSNEPIGIVYISDILEQQLRKKSFDLNKLITQPIIFPENLSLFQAIKQFQQAKTHFAFVADEFGSVEGIITLIDIIETFSGNLSIDQEEKDSRYDIQKLKNSRWLVNGSIPLEDLILHIPITLDENREYETIAGLLMEKLQRVPSVGERVLIERWIFEPIEVNSRRIKKILITTTL</sequence>
<evidence type="ECO:0000256" key="5">
    <source>
        <dbReference type="ARBA" id="ARBA00023122"/>
    </source>
</evidence>
<dbReference type="InterPro" id="IPR046342">
    <property type="entry name" value="CBS_dom_sf"/>
</dbReference>
<feature type="transmembrane region" description="Helical" evidence="7">
    <location>
        <begin position="80"/>
        <end position="103"/>
    </location>
</feature>
<feature type="transmembrane region" description="Helical" evidence="7">
    <location>
        <begin position="12"/>
        <end position="39"/>
    </location>
</feature>
<dbReference type="STRING" id="515618.RIEPE_0573"/>
<keyword evidence="3" id="KW-1003">Cell membrane</keyword>
<keyword evidence="7" id="KW-0812">Transmembrane</keyword>
<accession>D4G8Z7</accession>
<feature type="transmembrane region" description="Helical" evidence="7">
    <location>
        <begin position="192"/>
        <end position="210"/>
    </location>
</feature>
<evidence type="ECO:0000256" key="3">
    <source>
        <dbReference type="ARBA" id="ARBA00022475"/>
    </source>
</evidence>
<keyword evidence="7" id="KW-1133">Transmembrane helix</keyword>
<evidence type="ECO:0000256" key="4">
    <source>
        <dbReference type="ARBA" id="ARBA00022737"/>
    </source>
</evidence>
<evidence type="ECO:0000313" key="10">
    <source>
        <dbReference type="Proteomes" id="UP000001700"/>
    </source>
</evidence>
<reference evidence="9" key="1">
    <citation type="submission" date="2008-05" db="EMBL/GenBank/DDBJ databases">
        <title>Genome sequence of Riesia pediculicola USDA.</title>
        <authorList>
            <person name="Kirkness E.F."/>
        </authorList>
    </citation>
    <scope>NUCLEOTIDE SEQUENCE [LARGE SCALE GENOMIC DNA]</scope>
    <source>
        <strain evidence="9">USDA</strain>
    </source>
</reference>
<comment type="similarity">
    <text evidence="2">Belongs to the UPF0053 family.</text>
</comment>
<dbReference type="SMART" id="SM01091">
    <property type="entry name" value="CorC_HlyC"/>
    <property type="match status" value="1"/>
</dbReference>